<evidence type="ECO:0000259" key="4">
    <source>
        <dbReference type="Pfam" id="PF14718"/>
    </source>
</evidence>
<dbReference type="Proteomes" id="UP000021816">
    <property type="component" value="Unassembled WGS sequence"/>
</dbReference>
<dbReference type="SUPFAM" id="SSF53955">
    <property type="entry name" value="Lysozyme-like"/>
    <property type="match status" value="1"/>
</dbReference>
<keyword evidence="2" id="KW-0732">Signal</keyword>
<feature type="domain" description="Lytic transglycosylase superhelical linker" evidence="4">
    <location>
        <begin position="425"/>
        <end position="482"/>
    </location>
</feature>
<dbReference type="STRING" id="1454003.AW10_02699"/>
<dbReference type="GO" id="GO:0016829">
    <property type="term" value="F:lyase activity"/>
    <property type="evidence" value="ECO:0007669"/>
    <property type="project" value="UniProtKB-KW"/>
</dbReference>
<dbReference type="InterPro" id="IPR023346">
    <property type="entry name" value="Lysozyme-like_dom_sf"/>
</dbReference>
<dbReference type="Gene3D" id="1.25.20.10">
    <property type="entry name" value="Bacterial muramidases"/>
    <property type="match status" value="1"/>
</dbReference>
<evidence type="ECO:0000259" key="3">
    <source>
        <dbReference type="Pfam" id="PF01464"/>
    </source>
</evidence>
<evidence type="ECO:0000313" key="6">
    <source>
        <dbReference type="Proteomes" id="UP000021816"/>
    </source>
</evidence>
<dbReference type="AlphaFoldDB" id="A0A011PPY0"/>
<dbReference type="InterPro" id="IPR012289">
    <property type="entry name" value="Lytic_TGlycosylase_superhlx_L"/>
</dbReference>
<evidence type="ECO:0000256" key="2">
    <source>
        <dbReference type="ARBA" id="ARBA00022729"/>
    </source>
</evidence>
<dbReference type="InterPro" id="IPR037061">
    <property type="entry name" value="Lytic_TGlycoase_superhlx_L_sf"/>
</dbReference>
<dbReference type="CDD" id="cd13401">
    <property type="entry name" value="Slt70-like"/>
    <property type="match status" value="1"/>
</dbReference>
<organism evidence="5 6">
    <name type="scientific">Candidatus Accumulibacter appositus</name>
    <dbReference type="NCBI Taxonomy" id="1454003"/>
    <lineage>
        <taxon>Bacteria</taxon>
        <taxon>Pseudomonadati</taxon>
        <taxon>Pseudomonadota</taxon>
        <taxon>Betaproteobacteria</taxon>
        <taxon>Candidatus Accumulibacter</taxon>
    </lineage>
</organism>
<dbReference type="SUPFAM" id="SSF48435">
    <property type="entry name" value="Bacterial muramidases"/>
    <property type="match status" value="1"/>
</dbReference>
<sequence>MLETDTLPEIQLTMKFRHALRYAFRRSAQVTLPIILSACFLAPLSVLASGADEQFLAARSAARNGDKVRLEQLAATLQNYELASYVDYWQLLLDLKEADPATVAAFLDRNPNSYVAEKLRTDWLRQTGKQQEWAAFDREFPSLLQPPPQDIACYSLQSRRAQGDPRTLDDALPLWLTLLEPPEPCYPVLEALILEKRVLADAVWARIRNQFEANKTTAAAYSMNYLPPSQTPDKSLAQTIIGAPLPWLIRLPSDFSGNRMQRQLAILGIQRIARNDPRMAAQQLQRIASSLSEEEQGWAWTQIGRQAAQDHMPEAIEWYRKGGDTPLSDDVAEWKVRAALRVQDWGAVRSTIEAMAPELAAQTAWVYWLGRAYRAGGRLAEADAQFAKIAGQPDFYGNLASDDLGQPIAPPPQASPPSREELAAVQAKPGVQRALLFFRLNLRSEAVREWNWSLRGMSDRELLSASTIALRADIYDRAIATADRTREEHDYSLRYLAPFGDQVRPAARNQALDDAWVYGLMRQESRFVSNARSGAGASGLMQLMPATAKWVAGKIGLKSYHQGQVNDTETNLLLGTSYMRLVLEDLDNHPVLASAAYNAGPGRARRWRADVALEGAIYAETIPFSETRDYVKKVMSNSVYYSALFDGRPQTLKNRLGVIAPRTGGEAKGRELP</sequence>
<dbReference type="InterPro" id="IPR008939">
    <property type="entry name" value="Lytic_TGlycosylase_superhlx_U"/>
</dbReference>
<dbReference type="EMBL" id="JEMX01000061">
    <property type="protein sequence ID" value="EXI79057.1"/>
    <property type="molecule type" value="Genomic_DNA"/>
</dbReference>
<proteinExistence type="inferred from homology"/>
<dbReference type="GO" id="GO:0042597">
    <property type="term" value="C:periplasmic space"/>
    <property type="evidence" value="ECO:0007669"/>
    <property type="project" value="InterPro"/>
</dbReference>
<dbReference type="Pfam" id="PF01464">
    <property type="entry name" value="SLT"/>
    <property type="match status" value="1"/>
</dbReference>
<gene>
    <name evidence="5" type="primary">slt_1</name>
    <name evidence="5" type="ORF">AW10_02699</name>
</gene>
<dbReference type="GO" id="GO:0004553">
    <property type="term" value="F:hydrolase activity, hydrolyzing O-glycosyl compounds"/>
    <property type="evidence" value="ECO:0007669"/>
    <property type="project" value="InterPro"/>
</dbReference>
<keyword evidence="5" id="KW-0456">Lyase</keyword>
<dbReference type="Gene3D" id="1.10.530.10">
    <property type="match status" value="1"/>
</dbReference>
<feature type="domain" description="Transglycosylase SLT" evidence="3">
    <location>
        <begin position="506"/>
        <end position="610"/>
    </location>
</feature>
<accession>A0A011PPY0</accession>
<evidence type="ECO:0000256" key="1">
    <source>
        <dbReference type="ARBA" id="ARBA00007734"/>
    </source>
</evidence>
<dbReference type="InterPro" id="IPR008258">
    <property type="entry name" value="Transglycosylase_SLT_dom_1"/>
</dbReference>
<dbReference type="Pfam" id="PF14718">
    <property type="entry name" value="SLT_L"/>
    <property type="match status" value="1"/>
</dbReference>
<comment type="similarity">
    <text evidence="1">Belongs to the transglycosylase Slt family.</text>
</comment>
<evidence type="ECO:0000313" key="5">
    <source>
        <dbReference type="EMBL" id="EXI79057.1"/>
    </source>
</evidence>
<protein>
    <submittedName>
        <fullName evidence="5">Soluble lytic murein transglycosylase</fullName>
        <ecNumber evidence="5">4.2.2.-</ecNumber>
    </submittedName>
</protein>
<dbReference type="Gene3D" id="1.10.1240.20">
    <property type="entry name" value="Lytic transglycosylase, superhelical linker domain"/>
    <property type="match status" value="1"/>
</dbReference>
<dbReference type="PATRIC" id="fig|1454003.3.peg.2753"/>
<name>A0A011PPY0_9PROT</name>
<reference evidence="5 6" key="1">
    <citation type="submission" date="2014-02" db="EMBL/GenBank/DDBJ databases">
        <title>Expanding our view of genomic diversity in Candidatus Accumulibacter clades.</title>
        <authorList>
            <person name="Skennerton C.T."/>
            <person name="Barr J.J."/>
            <person name="Slater F.R."/>
            <person name="Bond P.L."/>
            <person name="Tyson G.W."/>
        </authorList>
    </citation>
    <scope>NUCLEOTIDE SEQUENCE [LARGE SCALE GENOMIC DNA]</scope>
    <source>
        <strain evidence="6">BA-92</strain>
    </source>
</reference>
<dbReference type="PANTHER" id="PTHR37423:SF5">
    <property type="entry name" value="SOLUBLE LYTIC MUREIN TRANSGLYCOSYLASE"/>
    <property type="match status" value="1"/>
</dbReference>
<comment type="caution">
    <text evidence="5">The sequence shown here is derived from an EMBL/GenBank/DDBJ whole genome shotgun (WGS) entry which is preliminary data.</text>
</comment>
<dbReference type="PANTHER" id="PTHR37423">
    <property type="entry name" value="SOLUBLE LYTIC MUREIN TRANSGLYCOSYLASE-RELATED"/>
    <property type="match status" value="1"/>
</dbReference>
<dbReference type="EC" id="4.2.2.-" evidence="5"/>